<dbReference type="EMBL" id="ABKX01000013">
    <property type="protein sequence ID" value="EDS90267.1"/>
    <property type="molecule type" value="Genomic_DNA"/>
</dbReference>
<protein>
    <submittedName>
        <fullName evidence="1">Uncharacterized protein</fullName>
    </submittedName>
</protein>
<dbReference type="Proteomes" id="UP000003042">
    <property type="component" value="Unassembled WGS sequence"/>
</dbReference>
<gene>
    <name evidence="1" type="ORF">ESCAB7627_2310</name>
</gene>
<proteinExistence type="predicted"/>
<reference evidence="1 2" key="1">
    <citation type="submission" date="2008-02" db="EMBL/GenBank/DDBJ databases">
        <title>Annotation of Escherichia albertii TW07627.</title>
        <authorList>
            <person name="Sutton G."/>
            <person name="Whittam T.S."/>
            <person name="Sebastian Y."/>
        </authorList>
    </citation>
    <scope>NUCLEOTIDE SEQUENCE [LARGE SCALE GENOMIC DNA]</scope>
    <source>
        <strain evidence="1 2">TW07627</strain>
    </source>
</reference>
<organism evidence="1 2">
    <name type="scientific">Escherichia albertii (strain TW07627)</name>
    <dbReference type="NCBI Taxonomy" id="502347"/>
    <lineage>
        <taxon>Bacteria</taxon>
        <taxon>Pseudomonadati</taxon>
        <taxon>Pseudomonadota</taxon>
        <taxon>Gammaproteobacteria</taxon>
        <taxon>Enterobacterales</taxon>
        <taxon>Enterobacteriaceae</taxon>
        <taxon>Escherichia</taxon>
    </lineage>
</organism>
<evidence type="ECO:0000313" key="1">
    <source>
        <dbReference type="EMBL" id="EDS90267.1"/>
    </source>
</evidence>
<dbReference type="AlphaFoldDB" id="A0ABC9NJ79"/>
<comment type="caution">
    <text evidence="1">The sequence shown here is derived from an EMBL/GenBank/DDBJ whole genome shotgun (WGS) entry which is preliminary data.</text>
</comment>
<sequence>MGCPEEPCWVLARLYTPTTLKGSGYGDIIKFIHRKTDRHQECS</sequence>
<accession>A0ABC9NJ79</accession>
<name>A0ABC9NJ79_ESCAT</name>
<evidence type="ECO:0000313" key="2">
    <source>
        <dbReference type="Proteomes" id="UP000003042"/>
    </source>
</evidence>